<protein>
    <submittedName>
        <fullName evidence="2">Uncharacterized protein</fullName>
    </submittedName>
</protein>
<reference evidence="2" key="1">
    <citation type="submission" date="2023-03" db="EMBL/GenBank/DDBJ databases">
        <title>Massive genome expansion in bonnet fungi (Mycena s.s.) driven by repeated elements and novel gene families across ecological guilds.</title>
        <authorList>
            <consortium name="Lawrence Berkeley National Laboratory"/>
            <person name="Harder C.B."/>
            <person name="Miyauchi S."/>
            <person name="Viragh M."/>
            <person name="Kuo A."/>
            <person name="Thoen E."/>
            <person name="Andreopoulos B."/>
            <person name="Lu D."/>
            <person name="Skrede I."/>
            <person name="Drula E."/>
            <person name="Henrissat B."/>
            <person name="Morin E."/>
            <person name="Kohler A."/>
            <person name="Barry K."/>
            <person name="LaButti K."/>
            <person name="Morin E."/>
            <person name="Salamov A."/>
            <person name="Lipzen A."/>
            <person name="Mereny Z."/>
            <person name="Hegedus B."/>
            <person name="Baldrian P."/>
            <person name="Stursova M."/>
            <person name="Weitz H."/>
            <person name="Taylor A."/>
            <person name="Grigoriev I.V."/>
            <person name="Nagy L.G."/>
            <person name="Martin F."/>
            <person name="Kauserud H."/>
        </authorList>
    </citation>
    <scope>NUCLEOTIDE SEQUENCE</scope>
    <source>
        <strain evidence="2">CBHHK182m</strain>
    </source>
</reference>
<proteinExistence type="predicted"/>
<dbReference type="Proteomes" id="UP001215598">
    <property type="component" value="Unassembled WGS sequence"/>
</dbReference>
<sequence>MVRLWSYDQIFLILLPSWLSDITVNVAWQGFGRRMGSHRALWEGLGRLDVLGAKWASECRRGAVFLGLRCARGREFVGTMGARG</sequence>
<comment type="caution">
    <text evidence="2">The sequence shown here is derived from an EMBL/GenBank/DDBJ whole genome shotgun (WGS) entry which is preliminary data.</text>
</comment>
<accession>A0AAD7DN35</accession>
<organism evidence="2 3">
    <name type="scientific">Mycena metata</name>
    <dbReference type="NCBI Taxonomy" id="1033252"/>
    <lineage>
        <taxon>Eukaryota</taxon>
        <taxon>Fungi</taxon>
        <taxon>Dikarya</taxon>
        <taxon>Basidiomycota</taxon>
        <taxon>Agaricomycotina</taxon>
        <taxon>Agaricomycetes</taxon>
        <taxon>Agaricomycetidae</taxon>
        <taxon>Agaricales</taxon>
        <taxon>Marasmiineae</taxon>
        <taxon>Mycenaceae</taxon>
        <taxon>Mycena</taxon>
    </lineage>
</organism>
<dbReference type="AlphaFoldDB" id="A0AAD7DN35"/>
<gene>
    <name evidence="2" type="ORF">B0H16DRAFT_1651855</name>
</gene>
<keyword evidence="1" id="KW-0472">Membrane</keyword>
<keyword evidence="1" id="KW-1133">Transmembrane helix</keyword>
<evidence type="ECO:0000313" key="2">
    <source>
        <dbReference type="EMBL" id="KAJ7693472.1"/>
    </source>
</evidence>
<dbReference type="EMBL" id="JARKIB010000723">
    <property type="protein sequence ID" value="KAJ7693472.1"/>
    <property type="molecule type" value="Genomic_DNA"/>
</dbReference>
<keyword evidence="3" id="KW-1185">Reference proteome</keyword>
<evidence type="ECO:0000313" key="3">
    <source>
        <dbReference type="Proteomes" id="UP001215598"/>
    </source>
</evidence>
<keyword evidence="1" id="KW-0812">Transmembrane</keyword>
<evidence type="ECO:0000256" key="1">
    <source>
        <dbReference type="SAM" id="Phobius"/>
    </source>
</evidence>
<name>A0AAD7DN35_9AGAR</name>
<feature type="transmembrane region" description="Helical" evidence="1">
    <location>
        <begin position="6"/>
        <end position="28"/>
    </location>
</feature>